<dbReference type="NCBIfam" id="NF008774">
    <property type="entry name" value="PRK11815.1"/>
    <property type="match status" value="1"/>
</dbReference>
<feature type="domain" description="DUS-like FMN-binding" evidence="15">
    <location>
        <begin position="12"/>
        <end position="275"/>
    </location>
</feature>
<dbReference type="CDD" id="cd02801">
    <property type="entry name" value="DUS_like_FMN"/>
    <property type="match status" value="1"/>
</dbReference>
<evidence type="ECO:0000256" key="11">
    <source>
        <dbReference type="ARBA" id="ARBA00049447"/>
    </source>
</evidence>
<feature type="binding site" evidence="14">
    <location>
        <begin position="245"/>
        <end position="246"/>
    </location>
    <ligand>
        <name>FMN</name>
        <dbReference type="ChEBI" id="CHEBI:58210"/>
    </ligand>
</feature>
<dbReference type="GO" id="GO:0050660">
    <property type="term" value="F:flavin adenine dinucleotide binding"/>
    <property type="evidence" value="ECO:0007669"/>
    <property type="project" value="InterPro"/>
</dbReference>
<dbReference type="PIRSF" id="PIRSF006621">
    <property type="entry name" value="Dus"/>
    <property type="match status" value="1"/>
</dbReference>
<feature type="binding site" evidence="14">
    <location>
        <begin position="14"/>
        <end position="16"/>
    </location>
    <ligand>
        <name>FMN</name>
        <dbReference type="ChEBI" id="CHEBI:58210"/>
    </ligand>
</feature>
<comment type="catalytic activity">
    <reaction evidence="10">
        <text>a 5,6-dihydrouridine in mRNA + NAD(+) = a uridine in mRNA + NADH + H(+)</text>
        <dbReference type="Rhea" id="RHEA:69851"/>
        <dbReference type="Rhea" id="RHEA-COMP:14658"/>
        <dbReference type="Rhea" id="RHEA-COMP:17789"/>
        <dbReference type="ChEBI" id="CHEBI:15378"/>
        <dbReference type="ChEBI" id="CHEBI:57540"/>
        <dbReference type="ChEBI" id="CHEBI:57945"/>
        <dbReference type="ChEBI" id="CHEBI:65315"/>
        <dbReference type="ChEBI" id="CHEBI:74443"/>
    </reaction>
    <physiologicalReaction direction="right-to-left" evidence="10">
        <dbReference type="Rhea" id="RHEA:69853"/>
    </physiologicalReaction>
</comment>
<dbReference type="InterPro" id="IPR035587">
    <property type="entry name" value="DUS-like_FMN-bd"/>
</dbReference>
<evidence type="ECO:0000313" key="16">
    <source>
        <dbReference type="EMBL" id="KAJ1920659.1"/>
    </source>
</evidence>
<protein>
    <recommendedName>
        <fullName evidence="12">tRNA-dihydrouridine synthase</fullName>
        <ecNumber evidence="12">1.3.1.-</ecNumber>
    </recommendedName>
</protein>
<keyword evidence="17" id="KW-1185">Reference proteome</keyword>
<evidence type="ECO:0000256" key="14">
    <source>
        <dbReference type="PIRSR" id="PIRSR006621-2"/>
    </source>
</evidence>
<dbReference type="EC" id="1.3.1.-" evidence="12"/>
<dbReference type="PANTHER" id="PTHR42907">
    <property type="entry name" value="FMN-LINKED OXIDOREDUCTASES SUPERFAMILY PROTEIN"/>
    <property type="match status" value="1"/>
</dbReference>
<keyword evidence="3 12" id="KW-0285">Flavoprotein</keyword>
<keyword evidence="5" id="KW-0507">mRNA processing</keyword>
<sequence length="288" mass="32257">MLRGRLPRRISVAPMVDVTGPPFLYLLRLISPHAHYQLYSEMIHANAFTRGKIMTHKPSLHQHIFVGDPHFKKAMTVQLGGYEEKAVSVASRYLAKELGVSEINLNVGCPSKNVQAGSFGAVLMKTPLQVASTCRAMEDAVDAKAEITVKCRIGVDHEESFDFVRRFVDTVASKTKVSHFIVHARRAWLKGLSPKDNLTAPPLNYPIVYQLANEYPDLKFTINGGIDDLDSIKGHLNFVDGVMMGRKIRDDPWFLTEMDTNLFGIGESSIPSREYVLDKYLARNVLTI</sequence>
<keyword evidence="2" id="KW-0820">tRNA-binding</keyword>
<dbReference type="Pfam" id="PF01207">
    <property type="entry name" value="Dus"/>
    <property type="match status" value="1"/>
</dbReference>
<evidence type="ECO:0000313" key="17">
    <source>
        <dbReference type="Proteomes" id="UP001150538"/>
    </source>
</evidence>
<dbReference type="InterPro" id="IPR001269">
    <property type="entry name" value="DUS_fam"/>
</dbReference>
<evidence type="ECO:0000256" key="8">
    <source>
        <dbReference type="ARBA" id="ARBA00022884"/>
    </source>
</evidence>
<accession>A0A9W8A431</accession>
<comment type="cofactor">
    <cofactor evidence="1 12 14">
        <name>FMN</name>
        <dbReference type="ChEBI" id="CHEBI:58210"/>
    </cofactor>
</comment>
<evidence type="ECO:0000256" key="1">
    <source>
        <dbReference type="ARBA" id="ARBA00001917"/>
    </source>
</evidence>
<dbReference type="AlphaFoldDB" id="A0A9W8A431"/>
<dbReference type="OrthoDB" id="10262250at2759"/>
<keyword evidence="14" id="KW-0547">Nucleotide-binding</keyword>
<comment type="similarity">
    <text evidence="12">Belongs to the dus family.</text>
</comment>
<keyword evidence="4 12" id="KW-0288">FMN</keyword>
<comment type="function">
    <text evidence="12">Catalyzes the synthesis of dihydrouridine, a modified base found in the D-loop of most tRNAs.</text>
</comment>
<evidence type="ECO:0000256" key="6">
    <source>
        <dbReference type="ARBA" id="ARBA00022694"/>
    </source>
</evidence>
<proteinExistence type="inferred from homology"/>
<dbReference type="SUPFAM" id="SSF51395">
    <property type="entry name" value="FMN-linked oxidoreductases"/>
    <property type="match status" value="1"/>
</dbReference>
<feature type="binding site" evidence="14">
    <location>
        <begin position="223"/>
        <end position="225"/>
    </location>
    <ligand>
        <name>FMN</name>
        <dbReference type="ChEBI" id="CHEBI:58210"/>
    </ligand>
</feature>
<evidence type="ECO:0000256" key="7">
    <source>
        <dbReference type="ARBA" id="ARBA00022857"/>
    </source>
</evidence>
<dbReference type="InterPro" id="IPR018517">
    <property type="entry name" value="tRNA_hU_synthase_CS"/>
</dbReference>
<evidence type="ECO:0000256" key="3">
    <source>
        <dbReference type="ARBA" id="ARBA00022630"/>
    </source>
</evidence>
<keyword evidence="8" id="KW-0694">RNA-binding</keyword>
<dbReference type="PROSITE" id="PS01136">
    <property type="entry name" value="UPF0034"/>
    <property type="match status" value="1"/>
</dbReference>
<name>A0A9W8A431_9FUNG</name>
<evidence type="ECO:0000256" key="4">
    <source>
        <dbReference type="ARBA" id="ARBA00022643"/>
    </source>
</evidence>
<dbReference type="GO" id="GO:0017150">
    <property type="term" value="F:tRNA dihydrouridine synthase activity"/>
    <property type="evidence" value="ECO:0007669"/>
    <property type="project" value="InterPro"/>
</dbReference>
<keyword evidence="9 12" id="KW-0560">Oxidoreductase</keyword>
<feature type="binding site" evidence="14">
    <location>
        <position position="183"/>
    </location>
    <ligand>
        <name>FMN</name>
        <dbReference type="ChEBI" id="CHEBI:58210"/>
    </ligand>
</feature>
<evidence type="ECO:0000256" key="5">
    <source>
        <dbReference type="ARBA" id="ARBA00022664"/>
    </source>
</evidence>
<keyword evidence="6 12" id="KW-0819">tRNA processing</keyword>
<reference evidence="16" key="1">
    <citation type="submission" date="2022-07" db="EMBL/GenBank/DDBJ databases">
        <title>Phylogenomic reconstructions and comparative analyses of Kickxellomycotina fungi.</title>
        <authorList>
            <person name="Reynolds N.K."/>
            <person name="Stajich J.E."/>
            <person name="Barry K."/>
            <person name="Grigoriev I.V."/>
            <person name="Crous P."/>
            <person name="Smith M.E."/>
        </authorList>
    </citation>
    <scope>NUCLEOTIDE SEQUENCE</scope>
    <source>
        <strain evidence="16">NBRC 100468</strain>
    </source>
</reference>
<organism evidence="16 17">
    <name type="scientific">Mycoemilia scoparia</name>
    <dbReference type="NCBI Taxonomy" id="417184"/>
    <lineage>
        <taxon>Eukaryota</taxon>
        <taxon>Fungi</taxon>
        <taxon>Fungi incertae sedis</taxon>
        <taxon>Zoopagomycota</taxon>
        <taxon>Kickxellomycotina</taxon>
        <taxon>Kickxellomycetes</taxon>
        <taxon>Kickxellales</taxon>
        <taxon>Kickxellaceae</taxon>
        <taxon>Mycoemilia</taxon>
    </lineage>
</organism>
<keyword evidence="7" id="KW-0521">NADP</keyword>
<dbReference type="InterPro" id="IPR013785">
    <property type="entry name" value="Aldolase_TIM"/>
</dbReference>
<feature type="binding site" evidence="14">
    <location>
        <position position="78"/>
    </location>
    <ligand>
        <name>FMN</name>
        <dbReference type="ChEBI" id="CHEBI:58210"/>
    </ligand>
</feature>
<evidence type="ECO:0000256" key="9">
    <source>
        <dbReference type="ARBA" id="ARBA00023002"/>
    </source>
</evidence>
<dbReference type="EMBL" id="JANBPU010000011">
    <property type="protein sequence ID" value="KAJ1920659.1"/>
    <property type="molecule type" value="Genomic_DNA"/>
</dbReference>
<dbReference type="GO" id="GO:0006397">
    <property type="term" value="P:mRNA processing"/>
    <property type="evidence" value="ECO:0007669"/>
    <property type="project" value="UniProtKB-KW"/>
</dbReference>
<dbReference type="Proteomes" id="UP001150538">
    <property type="component" value="Unassembled WGS sequence"/>
</dbReference>
<evidence type="ECO:0000256" key="13">
    <source>
        <dbReference type="PIRSR" id="PIRSR006621-1"/>
    </source>
</evidence>
<dbReference type="InterPro" id="IPR004653">
    <property type="entry name" value="DusA"/>
</dbReference>
<feature type="binding site" evidence="14">
    <location>
        <position position="150"/>
    </location>
    <ligand>
        <name>FMN</name>
        <dbReference type="ChEBI" id="CHEBI:58210"/>
    </ligand>
</feature>
<feature type="active site" description="Proton donor" evidence="13">
    <location>
        <position position="109"/>
    </location>
</feature>
<comment type="caution">
    <text evidence="16">The sequence shown here is derived from an EMBL/GenBank/DDBJ whole genome shotgun (WGS) entry which is preliminary data.</text>
</comment>
<evidence type="ECO:0000256" key="2">
    <source>
        <dbReference type="ARBA" id="ARBA00022555"/>
    </source>
</evidence>
<dbReference type="PANTHER" id="PTHR42907:SF1">
    <property type="entry name" value="FMN-LINKED OXIDOREDUCTASES SUPERFAMILY PROTEIN"/>
    <property type="match status" value="1"/>
</dbReference>
<dbReference type="GO" id="GO:0000049">
    <property type="term" value="F:tRNA binding"/>
    <property type="evidence" value="ECO:0007669"/>
    <property type="project" value="UniProtKB-KW"/>
</dbReference>
<comment type="catalytic activity">
    <reaction evidence="11">
        <text>a 5,6-dihydrouridine in mRNA + NADP(+) = a uridine in mRNA + NADPH + H(+)</text>
        <dbReference type="Rhea" id="RHEA:69855"/>
        <dbReference type="Rhea" id="RHEA-COMP:14658"/>
        <dbReference type="Rhea" id="RHEA-COMP:17789"/>
        <dbReference type="ChEBI" id="CHEBI:15378"/>
        <dbReference type="ChEBI" id="CHEBI:57783"/>
        <dbReference type="ChEBI" id="CHEBI:58349"/>
        <dbReference type="ChEBI" id="CHEBI:65315"/>
        <dbReference type="ChEBI" id="CHEBI:74443"/>
    </reaction>
    <physiologicalReaction direction="right-to-left" evidence="11">
        <dbReference type="Rhea" id="RHEA:69857"/>
    </physiologicalReaction>
</comment>
<evidence type="ECO:0000256" key="12">
    <source>
        <dbReference type="PIRNR" id="PIRNR006621"/>
    </source>
</evidence>
<gene>
    <name evidence="16" type="ORF">H4219_001218</name>
</gene>
<evidence type="ECO:0000256" key="10">
    <source>
        <dbReference type="ARBA" id="ARBA00048342"/>
    </source>
</evidence>
<evidence type="ECO:0000259" key="15">
    <source>
        <dbReference type="Pfam" id="PF01207"/>
    </source>
</evidence>
<dbReference type="Gene3D" id="3.20.20.70">
    <property type="entry name" value="Aldolase class I"/>
    <property type="match status" value="1"/>
</dbReference>